<dbReference type="AlphaFoldDB" id="A0A9X2PJ46"/>
<dbReference type="SUPFAM" id="SSF81343">
    <property type="entry name" value="Fumarate reductase respiratory complex transmembrane subunits"/>
    <property type="match status" value="1"/>
</dbReference>
<name>A0A9X2PJ46_9HYPH</name>
<keyword evidence="8" id="KW-1185">Reference proteome</keyword>
<dbReference type="SMART" id="SM00044">
    <property type="entry name" value="CYCc"/>
    <property type="match status" value="1"/>
</dbReference>
<dbReference type="Pfam" id="PF00111">
    <property type="entry name" value="Fer2"/>
    <property type="match status" value="1"/>
</dbReference>
<dbReference type="PANTHER" id="PTHR43081">
    <property type="entry name" value="ADENYLATE CYCLASE, TERMINAL-DIFFERENTIATION SPECIFIC-RELATED"/>
    <property type="match status" value="1"/>
</dbReference>
<dbReference type="PROSITE" id="PS50125">
    <property type="entry name" value="GUANYLATE_CYCLASE_2"/>
    <property type="match status" value="1"/>
</dbReference>
<reference evidence="7" key="1">
    <citation type="submission" date="2022-08" db="EMBL/GenBank/DDBJ databases">
        <authorList>
            <person name="Li F."/>
        </authorList>
    </citation>
    <scope>NUCLEOTIDE SEQUENCE</scope>
    <source>
        <strain evidence="7">MQZ15Z-1</strain>
    </source>
</reference>
<feature type="transmembrane region" description="Helical" evidence="4">
    <location>
        <begin position="141"/>
        <end position="159"/>
    </location>
</feature>
<sequence length="574" mass="62768">MTSTRQEDLRSPAGGLNDLPWGCLARQWSGFVLFAFVLTHLLNHAMGIFGVDAMQYAQQWRWLIWRSWPGTFLLYGAVLTHVTLAGYRIVLRRTWRMPPDEMWQIISGLAIPLLAAGHVLQTRVAASMFGVDISYGAVLQQLWPAVIFSQSLLIVVAWSHGVIGLHHALRYQTWYRAWRLPAYILAVMIPFLAFAGFVAAGREASRLPALTRTYEQTLGLQEVGMVVNAGVAGFAFGFVGLIGLFYLRRRVGSTVTITYRGYGPVDVPAGTSVLEASRAHHIPHPSSCRGRGRCATCRVQVITGSEHIAEPFGAERAILNSISAPKNVRLGCQIRPVRDISVRVLMPVLGRHVTSDQDAEALEWAMEREATVLVLDLRAFATLTQNRLPYEIAVLVNRFSNEMRQAVDSHSGRIDVMYGDGLTAVFDQSENRATNARSALRAAQDMGRVLEMLNGEMRGVLPIPIRAGIGIHSGRVVLARIGDGVHQQEIRAIGDTLTVAAALETASKDFIADCMVSKETADASGFNFAGMMLREVMLDGGHASVQAYAIPDAGRLEEVTSTNPVLGTLKLAGA</sequence>
<dbReference type="PANTHER" id="PTHR43081:SF17">
    <property type="entry name" value="BLL5647 PROTEIN"/>
    <property type="match status" value="1"/>
</dbReference>
<feature type="transmembrane region" description="Helical" evidence="4">
    <location>
        <begin position="102"/>
        <end position="121"/>
    </location>
</feature>
<evidence type="ECO:0000256" key="2">
    <source>
        <dbReference type="ARBA" id="ARBA00022475"/>
    </source>
</evidence>
<dbReference type="GO" id="GO:0005886">
    <property type="term" value="C:plasma membrane"/>
    <property type="evidence" value="ECO:0007669"/>
    <property type="project" value="UniProtKB-SubCell"/>
</dbReference>
<feature type="transmembrane region" description="Helical" evidence="4">
    <location>
        <begin position="225"/>
        <end position="247"/>
    </location>
</feature>
<feature type="domain" description="Guanylate cyclase" evidence="5">
    <location>
        <begin position="371"/>
        <end position="504"/>
    </location>
</feature>
<dbReference type="Pfam" id="PF00211">
    <property type="entry name" value="Guanylate_cyc"/>
    <property type="match status" value="1"/>
</dbReference>
<feature type="transmembrane region" description="Helical" evidence="4">
    <location>
        <begin position="180"/>
        <end position="200"/>
    </location>
</feature>
<dbReference type="EMBL" id="JANTHZ010000009">
    <property type="protein sequence ID" value="MCS0497070.1"/>
    <property type="molecule type" value="Genomic_DNA"/>
</dbReference>
<gene>
    <name evidence="7" type="ORF">NVS89_18445</name>
</gene>
<dbReference type="InterPro" id="IPR036010">
    <property type="entry name" value="2Fe-2S_ferredoxin-like_sf"/>
</dbReference>
<evidence type="ECO:0000256" key="1">
    <source>
        <dbReference type="ARBA" id="ARBA00004651"/>
    </source>
</evidence>
<dbReference type="CDD" id="cd00207">
    <property type="entry name" value="fer2"/>
    <property type="match status" value="1"/>
</dbReference>
<dbReference type="PROSITE" id="PS51085">
    <property type="entry name" value="2FE2S_FER_2"/>
    <property type="match status" value="1"/>
</dbReference>
<protein>
    <submittedName>
        <fullName evidence="7">Adenylate/guanylate cyclase domain-containing protein</fullName>
    </submittedName>
</protein>
<dbReference type="CDD" id="cd03493">
    <property type="entry name" value="SQR_QFR_TM"/>
    <property type="match status" value="1"/>
</dbReference>
<keyword evidence="4" id="KW-1133">Transmembrane helix</keyword>
<organism evidence="7 8">
    <name type="scientific">Ancylobacter mangrovi</name>
    <dbReference type="NCBI Taxonomy" id="2972472"/>
    <lineage>
        <taxon>Bacteria</taxon>
        <taxon>Pseudomonadati</taxon>
        <taxon>Pseudomonadota</taxon>
        <taxon>Alphaproteobacteria</taxon>
        <taxon>Hyphomicrobiales</taxon>
        <taxon>Xanthobacteraceae</taxon>
        <taxon>Ancylobacter</taxon>
    </lineage>
</organism>
<accession>A0A9X2PJ46</accession>
<dbReference type="InterPro" id="IPR001054">
    <property type="entry name" value="A/G_cyclase"/>
</dbReference>
<dbReference type="SUPFAM" id="SSF55073">
    <property type="entry name" value="Nucleotide cyclase"/>
    <property type="match status" value="1"/>
</dbReference>
<keyword evidence="3 4" id="KW-0472">Membrane</keyword>
<evidence type="ECO:0000259" key="6">
    <source>
        <dbReference type="PROSITE" id="PS51085"/>
    </source>
</evidence>
<dbReference type="RefSeq" id="WP_258734222.1">
    <property type="nucleotide sequence ID" value="NZ_JANTHZ010000009.1"/>
</dbReference>
<feature type="transmembrane region" description="Helical" evidence="4">
    <location>
        <begin position="71"/>
        <end position="90"/>
    </location>
</feature>
<evidence type="ECO:0000259" key="5">
    <source>
        <dbReference type="PROSITE" id="PS50125"/>
    </source>
</evidence>
<dbReference type="InterPro" id="IPR034804">
    <property type="entry name" value="SQR/QFR_C/D"/>
</dbReference>
<evidence type="ECO:0000256" key="3">
    <source>
        <dbReference type="ARBA" id="ARBA00023136"/>
    </source>
</evidence>
<dbReference type="InterPro" id="IPR012675">
    <property type="entry name" value="Beta-grasp_dom_sf"/>
</dbReference>
<evidence type="ECO:0000313" key="8">
    <source>
        <dbReference type="Proteomes" id="UP001151088"/>
    </source>
</evidence>
<dbReference type="Gene3D" id="3.10.20.30">
    <property type="match status" value="1"/>
</dbReference>
<dbReference type="InterPro" id="IPR029787">
    <property type="entry name" value="Nucleotide_cyclase"/>
</dbReference>
<proteinExistence type="predicted"/>
<dbReference type="GO" id="GO:0035556">
    <property type="term" value="P:intracellular signal transduction"/>
    <property type="evidence" value="ECO:0007669"/>
    <property type="project" value="InterPro"/>
</dbReference>
<dbReference type="SUPFAM" id="SSF54292">
    <property type="entry name" value="2Fe-2S ferredoxin-like"/>
    <property type="match status" value="1"/>
</dbReference>
<feature type="transmembrane region" description="Helical" evidence="4">
    <location>
        <begin position="31"/>
        <end position="51"/>
    </location>
</feature>
<keyword evidence="4" id="KW-0812">Transmembrane</keyword>
<keyword evidence="2" id="KW-1003">Cell membrane</keyword>
<dbReference type="InterPro" id="IPR001041">
    <property type="entry name" value="2Fe-2S_ferredoxin-type"/>
</dbReference>
<comment type="caution">
    <text evidence="7">The sequence shown here is derived from an EMBL/GenBank/DDBJ whole genome shotgun (WGS) entry which is preliminary data.</text>
</comment>
<dbReference type="GO" id="GO:0004016">
    <property type="term" value="F:adenylate cyclase activity"/>
    <property type="evidence" value="ECO:0007669"/>
    <property type="project" value="UniProtKB-ARBA"/>
</dbReference>
<comment type="subcellular location">
    <subcellularLocation>
        <location evidence="1">Cell membrane</location>
        <topology evidence="1">Multi-pass membrane protein</topology>
    </subcellularLocation>
</comment>
<dbReference type="Gene3D" id="3.30.70.1230">
    <property type="entry name" value="Nucleotide cyclase"/>
    <property type="match status" value="1"/>
</dbReference>
<dbReference type="GO" id="GO:0051536">
    <property type="term" value="F:iron-sulfur cluster binding"/>
    <property type="evidence" value="ECO:0007669"/>
    <property type="project" value="InterPro"/>
</dbReference>
<dbReference type="CDD" id="cd07302">
    <property type="entry name" value="CHD"/>
    <property type="match status" value="1"/>
</dbReference>
<evidence type="ECO:0000313" key="7">
    <source>
        <dbReference type="EMBL" id="MCS0497070.1"/>
    </source>
</evidence>
<feature type="domain" description="2Fe-2S ferredoxin-type" evidence="6">
    <location>
        <begin position="253"/>
        <end position="348"/>
    </location>
</feature>
<dbReference type="Proteomes" id="UP001151088">
    <property type="component" value="Unassembled WGS sequence"/>
</dbReference>
<dbReference type="GO" id="GO:0006171">
    <property type="term" value="P:cAMP biosynthetic process"/>
    <property type="evidence" value="ECO:0007669"/>
    <property type="project" value="TreeGrafter"/>
</dbReference>
<evidence type="ECO:0000256" key="4">
    <source>
        <dbReference type="SAM" id="Phobius"/>
    </source>
</evidence>
<dbReference type="InterPro" id="IPR050697">
    <property type="entry name" value="Adenylyl/Guanylyl_Cyclase_3/4"/>
</dbReference>